<name>A0A9Q1R8H2_9SOLA</name>
<dbReference type="FunFam" id="3.20.20.330:FF:000002">
    <property type="entry name" value="Homocysteine S-methyltransferase"/>
    <property type="match status" value="1"/>
</dbReference>
<dbReference type="PROSITE" id="PS50970">
    <property type="entry name" value="HCY"/>
    <property type="match status" value="1"/>
</dbReference>
<evidence type="ECO:0000256" key="8">
    <source>
        <dbReference type="PROSITE-ProRule" id="PRU00708"/>
    </source>
</evidence>
<dbReference type="GO" id="GO:0008168">
    <property type="term" value="F:methyltransferase activity"/>
    <property type="evidence" value="ECO:0007669"/>
    <property type="project" value="UniProtKB-KW"/>
</dbReference>
<keyword evidence="2" id="KW-0489">Methyltransferase</keyword>
<dbReference type="Gene3D" id="1.25.40.10">
    <property type="entry name" value="Tetratricopeptide repeat domain"/>
    <property type="match status" value="5"/>
</dbReference>
<organism evidence="10 11">
    <name type="scientific">Anisodus acutangulus</name>
    <dbReference type="NCBI Taxonomy" id="402998"/>
    <lineage>
        <taxon>Eukaryota</taxon>
        <taxon>Viridiplantae</taxon>
        <taxon>Streptophyta</taxon>
        <taxon>Embryophyta</taxon>
        <taxon>Tracheophyta</taxon>
        <taxon>Spermatophyta</taxon>
        <taxon>Magnoliopsida</taxon>
        <taxon>eudicotyledons</taxon>
        <taxon>Gunneridae</taxon>
        <taxon>Pentapetalae</taxon>
        <taxon>asterids</taxon>
        <taxon>lamiids</taxon>
        <taxon>Solanales</taxon>
        <taxon>Solanaceae</taxon>
        <taxon>Solanoideae</taxon>
        <taxon>Hyoscyameae</taxon>
        <taxon>Anisodus</taxon>
    </lineage>
</organism>
<accession>A0A9Q1R8H2</accession>
<feature type="repeat" description="PPR" evidence="8">
    <location>
        <begin position="838"/>
        <end position="872"/>
    </location>
</feature>
<dbReference type="Gene3D" id="3.20.20.330">
    <property type="entry name" value="Homocysteine-binding-like domain"/>
    <property type="match status" value="1"/>
</dbReference>
<feature type="repeat" description="PPR" evidence="8">
    <location>
        <begin position="629"/>
        <end position="663"/>
    </location>
</feature>
<dbReference type="InterPro" id="IPR002885">
    <property type="entry name" value="PPR_rpt"/>
</dbReference>
<keyword evidence="3" id="KW-0808">Transferase</keyword>
<feature type="repeat" description="PPR" evidence="8">
    <location>
        <begin position="362"/>
        <end position="396"/>
    </location>
</feature>
<dbReference type="SUPFAM" id="SSF82282">
    <property type="entry name" value="Homocysteine S-methyltransferase"/>
    <property type="match status" value="1"/>
</dbReference>
<comment type="caution">
    <text evidence="10">The sequence shown here is derived from an EMBL/GenBank/DDBJ whole genome shotgun (WGS) entry which is preliminary data.</text>
</comment>
<dbReference type="EMBL" id="JAJAGQ010000014">
    <property type="protein sequence ID" value="KAJ8543215.1"/>
    <property type="molecule type" value="Genomic_DNA"/>
</dbReference>
<evidence type="ECO:0000259" key="9">
    <source>
        <dbReference type="PROSITE" id="PS50970"/>
    </source>
</evidence>
<dbReference type="GO" id="GO:0032259">
    <property type="term" value="P:methylation"/>
    <property type="evidence" value="ECO:0007669"/>
    <property type="project" value="UniProtKB-KW"/>
</dbReference>
<evidence type="ECO:0000256" key="4">
    <source>
        <dbReference type="ARBA" id="ARBA00022723"/>
    </source>
</evidence>
<feature type="repeat" description="PPR" evidence="8">
    <location>
        <begin position="698"/>
        <end position="732"/>
    </location>
</feature>
<evidence type="ECO:0000256" key="7">
    <source>
        <dbReference type="PROSITE-ProRule" id="PRU00333"/>
    </source>
</evidence>
<dbReference type="InterPro" id="IPR036589">
    <property type="entry name" value="HCY_dom_sf"/>
</dbReference>
<keyword evidence="4" id="KW-0479">Metal-binding</keyword>
<dbReference type="NCBIfam" id="NF007020">
    <property type="entry name" value="PRK09485.1"/>
    <property type="match status" value="1"/>
</dbReference>
<keyword evidence="11" id="KW-1185">Reference proteome</keyword>
<keyword evidence="6" id="KW-0862">Zinc</keyword>
<dbReference type="Pfam" id="PF13041">
    <property type="entry name" value="PPR_2"/>
    <property type="match status" value="2"/>
</dbReference>
<sequence length="990" mass="112177">MGLKNWSTFLADFLRQCGGYAVIDGGLATELERHGADLNDPLWSAKCLVSSPHLIRRVHLDYLEAGANIIISASYQATLQGFEEKGISREEGEALLKRSVEIAREAWNIYNDRAAKGSWDDFADGLSNLKCRPVLVAASVGSYGAYLADGSEYSGIYGDAISVKTLKDFHRRRVQVLANSGADLIAFETTPNKMEAQAYAELLEEEAINIPAWFSFSSKDGTNVVGGDSMLECASIADSCKQVTGIGINCTPPRYIQGLIQSIQKVTSKPILVYPNSGETYDGEKKEWVASTGVAEEDFVSYVDKWCEAGVSLIGGKQCHAYVLRNGLENWDSIGNVMIDMYMKCGSQEWTCRLFDQMSNKTVVSWNSLIAGFLRNGDVEAAGRTFNEMPESDPVSWNTMIGGLPQRSDIKFCHSRLIEMISNLKRFPYFWCLGARRRLNVWRSSVYYVSDDLLCNRFCTATETINQQPKVTESPELPDWVRILKKEEAVVEQEDDDFLLPSFSEWIKNEKLRAREVDVKGLASDMTENDVDKISKVLRFHFKSPDAVVDALNNCRFDVSECLVEQILKRFSCEWIPSYGFFKWAKVQKGITLSSDLYNLMVDNLGKSKKFDLMRELLNEMSQLQGYVSLNTMNKIMRRFAKAGKYEDAIGAFARMEEFGIQKDTSAMNLLLNTLVKGGSVENAHKVYQDFKDHIAPSVHTYNILMHGWCRARKIDEANETIKDMEERGFSPDVVTYTCFIEAYCREKDFRKVDAIFKEMQIKECSPSVVTYTITMKALGHAKEVNKALDVYEKMKQNGCVPDNSFYSSLIHMLGASGRMNDSYDIFEDMTKQGVSPDTFTYNTMITIAAQNSKEEEALNFLQKMVESRCKPDICTYAPLFKMCCRMRRLKVLSFLLNHMFKNDVSMDLGTYALLVRGLCRNRNPERACAVFELAVLRGFLPTDTMYDNLVKELEKRGLKEQKKWVEELMLQAKQQGSDKSSERPLKIKE</sequence>
<evidence type="ECO:0000313" key="10">
    <source>
        <dbReference type="EMBL" id="KAJ8543215.1"/>
    </source>
</evidence>
<evidence type="ECO:0000256" key="1">
    <source>
        <dbReference type="ARBA" id="ARBA00007626"/>
    </source>
</evidence>
<gene>
    <name evidence="10" type="ORF">K7X08_005738</name>
</gene>
<dbReference type="GO" id="GO:0046872">
    <property type="term" value="F:metal ion binding"/>
    <property type="evidence" value="ECO:0007669"/>
    <property type="project" value="UniProtKB-KW"/>
</dbReference>
<dbReference type="Pfam" id="PF02574">
    <property type="entry name" value="S-methyl_trans"/>
    <property type="match status" value="1"/>
</dbReference>
<dbReference type="PANTHER" id="PTHR47936:SF1">
    <property type="entry name" value="PENTATRICOPEPTIDE REPEAT-CONTAINING PROTEIN GUN1, CHLOROPLASTIC"/>
    <property type="match status" value="1"/>
</dbReference>
<reference evidence="11" key="1">
    <citation type="journal article" date="2023" name="Proc. Natl. Acad. Sci. U.S.A.">
        <title>Genomic and structural basis for evolution of tropane alkaloid biosynthesis.</title>
        <authorList>
            <person name="Wanga Y.-J."/>
            <person name="Taina T."/>
            <person name="Yua J.-Y."/>
            <person name="Lia J."/>
            <person name="Xua B."/>
            <person name="Chenc J."/>
            <person name="D'Auriad J.C."/>
            <person name="Huanga J.-P."/>
            <person name="Huanga S.-X."/>
        </authorList>
    </citation>
    <scope>NUCLEOTIDE SEQUENCE [LARGE SCALE GENOMIC DNA]</scope>
    <source>
        <strain evidence="11">cv. KIB-2019</strain>
    </source>
</reference>
<evidence type="ECO:0000256" key="3">
    <source>
        <dbReference type="ARBA" id="ARBA00022679"/>
    </source>
</evidence>
<feature type="repeat" description="PPR" evidence="8">
    <location>
        <begin position="908"/>
        <end position="942"/>
    </location>
</feature>
<feature type="domain" description="Hcy-binding" evidence="9">
    <location>
        <begin position="9"/>
        <end position="332"/>
    </location>
</feature>
<evidence type="ECO:0000256" key="6">
    <source>
        <dbReference type="ARBA" id="ARBA00022833"/>
    </source>
</evidence>
<dbReference type="PANTHER" id="PTHR47936">
    <property type="entry name" value="PPR_LONG DOMAIN-CONTAINING PROTEIN"/>
    <property type="match status" value="1"/>
</dbReference>
<dbReference type="Pfam" id="PF01535">
    <property type="entry name" value="PPR"/>
    <property type="match status" value="4"/>
</dbReference>
<protein>
    <recommendedName>
        <fullName evidence="9">Hcy-binding domain-containing protein</fullName>
    </recommendedName>
</protein>
<feature type="repeat" description="PPR" evidence="8">
    <location>
        <begin position="803"/>
        <end position="837"/>
    </location>
</feature>
<dbReference type="OrthoDB" id="185373at2759"/>
<dbReference type="PROSITE" id="PS51375">
    <property type="entry name" value="PPR"/>
    <property type="match status" value="8"/>
</dbReference>
<evidence type="ECO:0000313" key="11">
    <source>
        <dbReference type="Proteomes" id="UP001152561"/>
    </source>
</evidence>
<dbReference type="InterPro" id="IPR011990">
    <property type="entry name" value="TPR-like_helical_dom_sf"/>
</dbReference>
<dbReference type="NCBIfam" id="TIGR00756">
    <property type="entry name" value="PPR"/>
    <property type="match status" value="9"/>
</dbReference>
<comment type="caution">
    <text evidence="7">Lacks conserved residue(s) required for the propagation of feature annotation.</text>
</comment>
<evidence type="ECO:0000256" key="2">
    <source>
        <dbReference type="ARBA" id="ARBA00022603"/>
    </source>
</evidence>
<feature type="repeat" description="PPR" evidence="8">
    <location>
        <begin position="768"/>
        <end position="802"/>
    </location>
</feature>
<evidence type="ECO:0000256" key="5">
    <source>
        <dbReference type="ARBA" id="ARBA00022737"/>
    </source>
</evidence>
<proteinExistence type="inferred from homology"/>
<dbReference type="InterPro" id="IPR003726">
    <property type="entry name" value="HCY_dom"/>
</dbReference>
<keyword evidence="5" id="KW-0677">Repeat</keyword>
<comment type="similarity">
    <text evidence="1">Belongs to the PPR family. P subfamily.</text>
</comment>
<dbReference type="Pfam" id="PF13812">
    <property type="entry name" value="PPR_3"/>
    <property type="match status" value="1"/>
</dbReference>
<dbReference type="Proteomes" id="UP001152561">
    <property type="component" value="Unassembled WGS sequence"/>
</dbReference>
<dbReference type="AlphaFoldDB" id="A0A9Q1R8H2"/>
<feature type="repeat" description="PPR" evidence="8">
    <location>
        <begin position="733"/>
        <end position="767"/>
    </location>
</feature>